<keyword evidence="1" id="KW-1133">Transmembrane helix</keyword>
<sequence>RPMFNSSFYSIFIVAAVVDILACLVGCFLFQLPKYSIVNGFYTNFLGERAWLPPLFTLRYYLYALSQFLGVL</sequence>
<accession>A0AAN5DH10</accession>
<dbReference type="Pfam" id="PF10323">
    <property type="entry name" value="7TM_GPCR_Srv"/>
    <property type="match status" value="1"/>
</dbReference>
<protein>
    <submittedName>
        <fullName evidence="2">Uncharacterized protein</fullName>
    </submittedName>
</protein>
<organism evidence="2 3">
    <name type="scientific">Pristionchus mayeri</name>
    <dbReference type="NCBI Taxonomy" id="1317129"/>
    <lineage>
        <taxon>Eukaryota</taxon>
        <taxon>Metazoa</taxon>
        <taxon>Ecdysozoa</taxon>
        <taxon>Nematoda</taxon>
        <taxon>Chromadorea</taxon>
        <taxon>Rhabditida</taxon>
        <taxon>Rhabditina</taxon>
        <taxon>Diplogasteromorpha</taxon>
        <taxon>Diplogasteroidea</taxon>
        <taxon>Neodiplogasteridae</taxon>
        <taxon>Pristionchus</taxon>
    </lineage>
</organism>
<name>A0AAN5DH10_9BILA</name>
<feature type="transmembrane region" description="Helical" evidence="1">
    <location>
        <begin position="7"/>
        <end position="31"/>
    </location>
</feature>
<keyword evidence="1" id="KW-0812">Transmembrane</keyword>
<comment type="caution">
    <text evidence="2">The sequence shown here is derived from an EMBL/GenBank/DDBJ whole genome shotgun (WGS) entry which is preliminary data.</text>
</comment>
<evidence type="ECO:0000313" key="2">
    <source>
        <dbReference type="EMBL" id="GMR62660.1"/>
    </source>
</evidence>
<proteinExistence type="predicted"/>
<dbReference type="InterPro" id="IPR019426">
    <property type="entry name" value="7TM_GPCR_serpentine_rcpt_Srv"/>
</dbReference>
<dbReference type="AlphaFoldDB" id="A0AAN5DH10"/>
<evidence type="ECO:0000313" key="3">
    <source>
        <dbReference type="Proteomes" id="UP001328107"/>
    </source>
</evidence>
<feature type="non-terminal residue" evidence="2">
    <location>
        <position position="1"/>
    </location>
</feature>
<keyword evidence="3" id="KW-1185">Reference proteome</keyword>
<reference evidence="3" key="1">
    <citation type="submission" date="2022-10" db="EMBL/GenBank/DDBJ databases">
        <title>Genome assembly of Pristionchus species.</title>
        <authorList>
            <person name="Yoshida K."/>
            <person name="Sommer R.J."/>
        </authorList>
    </citation>
    <scope>NUCLEOTIDE SEQUENCE [LARGE SCALE GENOMIC DNA]</scope>
    <source>
        <strain evidence="3">RS5460</strain>
    </source>
</reference>
<keyword evidence="1" id="KW-0472">Membrane</keyword>
<dbReference type="EMBL" id="BTRK01000006">
    <property type="protein sequence ID" value="GMR62660.1"/>
    <property type="molecule type" value="Genomic_DNA"/>
</dbReference>
<dbReference type="Proteomes" id="UP001328107">
    <property type="component" value="Unassembled WGS sequence"/>
</dbReference>
<gene>
    <name evidence="2" type="ORF">PMAYCL1PPCAC_32855</name>
</gene>
<evidence type="ECO:0000256" key="1">
    <source>
        <dbReference type="SAM" id="Phobius"/>
    </source>
</evidence>
<feature type="non-terminal residue" evidence="2">
    <location>
        <position position="72"/>
    </location>
</feature>